<dbReference type="Proteomes" id="UP000887565">
    <property type="component" value="Unplaced"/>
</dbReference>
<keyword evidence="1" id="KW-0732">Signal</keyword>
<evidence type="ECO:0000313" key="2">
    <source>
        <dbReference type="Proteomes" id="UP000887565"/>
    </source>
</evidence>
<feature type="chain" id="PRO_5036673349" evidence="1">
    <location>
        <begin position="24"/>
        <end position="80"/>
    </location>
</feature>
<dbReference type="AlphaFoldDB" id="A0A915KAE9"/>
<reference evidence="3" key="1">
    <citation type="submission" date="2022-11" db="UniProtKB">
        <authorList>
            <consortium name="WormBaseParasite"/>
        </authorList>
    </citation>
    <scope>IDENTIFICATION</scope>
</reference>
<organism evidence="2 3">
    <name type="scientific">Romanomermis culicivorax</name>
    <name type="common">Nematode worm</name>
    <dbReference type="NCBI Taxonomy" id="13658"/>
    <lineage>
        <taxon>Eukaryota</taxon>
        <taxon>Metazoa</taxon>
        <taxon>Ecdysozoa</taxon>
        <taxon>Nematoda</taxon>
        <taxon>Enoplea</taxon>
        <taxon>Dorylaimia</taxon>
        <taxon>Mermithida</taxon>
        <taxon>Mermithoidea</taxon>
        <taxon>Mermithidae</taxon>
        <taxon>Romanomermis</taxon>
    </lineage>
</organism>
<evidence type="ECO:0000313" key="3">
    <source>
        <dbReference type="WBParaSite" id="nRc.2.0.1.t35095-RA"/>
    </source>
</evidence>
<feature type="signal peptide" evidence="1">
    <location>
        <begin position="1"/>
        <end position="23"/>
    </location>
</feature>
<proteinExistence type="predicted"/>
<name>A0A915KAE9_ROMCU</name>
<keyword evidence="2" id="KW-1185">Reference proteome</keyword>
<accession>A0A915KAE9</accession>
<protein>
    <submittedName>
        <fullName evidence="3">Uncharacterized protein</fullName>
    </submittedName>
</protein>
<dbReference type="WBParaSite" id="nRc.2.0.1.t35095-RA">
    <property type="protein sequence ID" value="nRc.2.0.1.t35095-RA"/>
    <property type="gene ID" value="nRc.2.0.1.g35095"/>
</dbReference>
<sequence length="80" mass="9451">MAALFAILTGLLSEWWSAQKTLASPINYKLNPFSFKIGEYENVYGVTGRVWQQERDRTTRDDRLDDVLWRQWTTLLAIER</sequence>
<evidence type="ECO:0000256" key="1">
    <source>
        <dbReference type="SAM" id="SignalP"/>
    </source>
</evidence>